<accession>A0A6M4MA15</accession>
<dbReference type="AlphaFoldDB" id="A0A6M4MA15"/>
<keyword evidence="3" id="KW-1185">Reference proteome</keyword>
<reference evidence="3" key="1">
    <citation type="submission" date="2014-12" db="EMBL/GenBank/DDBJ databases">
        <title>Complete genome sequence of a multi-drug resistant Klebsiella pneumoniae.</title>
        <authorList>
            <person name="Hua X."/>
            <person name="Chen Q."/>
            <person name="Li X."/>
            <person name="Feng Y."/>
            <person name="Ruan Z."/>
            <person name="Yu Y."/>
        </authorList>
    </citation>
    <scope>NUCLEOTIDE SEQUENCE [LARGE SCALE GENOMIC DNA]</scope>
    <source>
        <strain evidence="3">5.12</strain>
    </source>
</reference>
<protein>
    <submittedName>
        <fullName evidence="2">Uncharacterized protein</fullName>
    </submittedName>
</protein>
<dbReference type="EMBL" id="CP052766">
    <property type="protein sequence ID" value="QJR79658.1"/>
    <property type="molecule type" value="Genomic_DNA"/>
</dbReference>
<organism evidence="2 3">
    <name type="scientific">Alteromonas pelagimontana</name>
    <dbReference type="NCBI Taxonomy" id="1858656"/>
    <lineage>
        <taxon>Bacteria</taxon>
        <taxon>Pseudomonadati</taxon>
        <taxon>Pseudomonadota</taxon>
        <taxon>Gammaproteobacteria</taxon>
        <taxon>Alteromonadales</taxon>
        <taxon>Alteromonadaceae</taxon>
        <taxon>Alteromonas/Salinimonas group</taxon>
        <taxon>Alteromonas</taxon>
    </lineage>
</organism>
<dbReference type="RefSeq" id="WP_075609021.1">
    <property type="nucleotide sequence ID" value="NZ_CP052766.1"/>
</dbReference>
<feature type="coiled-coil region" evidence="1">
    <location>
        <begin position="49"/>
        <end position="76"/>
    </location>
</feature>
<dbReference type="Proteomes" id="UP000219285">
    <property type="component" value="Chromosome"/>
</dbReference>
<proteinExistence type="predicted"/>
<keyword evidence="1" id="KW-0175">Coiled coil</keyword>
<reference evidence="2 3" key="2">
    <citation type="submission" date="2020-04" db="EMBL/GenBank/DDBJ databases">
        <title>Complete genome sequence of Alteromonas pelagimontana 5.12T.</title>
        <authorList>
            <person name="Sinha R.K."/>
            <person name="Krishnan K.P."/>
            <person name="Kurian J.P."/>
        </authorList>
    </citation>
    <scope>NUCLEOTIDE SEQUENCE [LARGE SCALE GENOMIC DNA]</scope>
    <source>
        <strain evidence="2 3">5.12</strain>
    </source>
</reference>
<gene>
    <name evidence="2" type="ORF">CA267_002010</name>
</gene>
<name>A0A6M4MA15_9ALTE</name>
<evidence type="ECO:0000313" key="2">
    <source>
        <dbReference type="EMBL" id="QJR79658.1"/>
    </source>
</evidence>
<evidence type="ECO:0000256" key="1">
    <source>
        <dbReference type="SAM" id="Coils"/>
    </source>
</evidence>
<evidence type="ECO:0000313" key="3">
    <source>
        <dbReference type="Proteomes" id="UP000219285"/>
    </source>
</evidence>
<sequence>MNNEFNPTPCSDYGGLLKQFNSMRRMIKSLESTKSAMSRKITELTGLLLMVNQDEINSLRQTNERLTNRVLELENRPAEERIKERAVKDFLSNVTETGQFSWSDNQWLDDYAEEYADSLEGKS</sequence>
<dbReference type="KEGG" id="apel:CA267_002010"/>